<reference evidence="1 2" key="1">
    <citation type="journal article" date="2006" name="Science">
        <title>Phytophthora genome sequences uncover evolutionary origins and mechanisms of pathogenesis.</title>
        <authorList>
            <person name="Tyler B.M."/>
            <person name="Tripathy S."/>
            <person name="Zhang X."/>
            <person name="Dehal P."/>
            <person name="Jiang R.H."/>
            <person name="Aerts A."/>
            <person name="Arredondo F.D."/>
            <person name="Baxter L."/>
            <person name="Bensasson D."/>
            <person name="Beynon J.L."/>
            <person name="Chapman J."/>
            <person name="Damasceno C.M."/>
            <person name="Dorrance A.E."/>
            <person name="Dou D."/>
            <person name="Dickerman A.W."/>
            <person name="Dubchak I.L."/>
            <person name="Garbelotto M."/>
            <person name="Gijzen M."/>
            <person name="Gordon S.G."/>
            <person name="Govers F."/>
            <person name="Grunwald N.J."/>
            <person name="Huang W."/>
            <person name="Ivors K.L."/>
            <person name="Jones R.W."/>
            <person name="Kamoun S."/>
            <person name="Krampis K."/>
            <person name="Lamour K.H."/>
            <person name="Lee M.K."/>
            <person name="McDonald W.H."/>
            <person name="Medina M."/>
            <person name="Meijer H.J."/>
            <person name="Nordberg E.K."/>
            <person name="Maclean D.J."/>
            <person name="Ospina-Giraldo M.D."/>
            <person name="Morris P.F."/>
            <person name="Phuntumart V."/>
            <person name="Putnam N.H."/>
            <person name="Rash S."/>
            <person name="Rose J.K."/>
            <person name="Sakihama Y."/>
            <person name="Salamov A.A."/>
            <person name="Savidor A."/>
            <person name="Scheuring C.F."/>
            <person name="Smith B.M."/>
            <person name="Sobral B.W."/>
            <person name="Terry A."/>
            <person name="Torto-Alalibo T.A."/>
            <person name="Win J."/>
            <person name="Xu Z."/>
            <person name="Zhang H."/>
            <person name="Grigoriev I.V."/>
            <person name="Rokhsar D.S."/>
            <person name="Boore J.L."/>
        </authorList>
    </citation>
    <scope>NUCLEOTIDE SEQUENCE [LARGE SCALE GENOMIC DNA]</scope>
    <source>
        <strain evidence="1 2">P6497</strain>
    </source>
</reference>
<organism evidence="1 2">
    <name type="scientific">Phytophthora sojae (strain P6497)</name>
    <name type="common">Soybean stem and root rot agent</name>
    <name type="synonym">Phytophthora megasperma f. sp. glycines</name>
    <dbReference type="NCBI Taxonomy" id="1094619"/>
    <lineage>
        <taxon>Eukaryota</taxon>
        <taxon>Sar</taxon>
        <taxon>Stramenopiles</taxon>
        <taxon>Oomycota</taxon>
        <taxon>Peronosporomycetes</taxon>
        <taxon>Peronosporales</taxon>
        <taxon>Peronosporaceae</taxon>
        <taxon>Phytophthora</taxon>
    </lineage>
</organism>
<sequence length="516" mass="58632">MVEWFFEHFSGSEVPSAAVAAAAGGGHLPVLEYLRANDAGRDCSRVEVQVVLDEDKWTDSVPVMPEGWKGPVARWLFDSTPRVIDEREKNQIVELAVNIGAFEIAELFMPPDANLGDYVDVRLQTAAIEPLIERGCLQQSKDVSAIAIWTLARDGNLDMMKRVAALHRRYSRKKGSEWTRYWQSAFNSAIGRGDIPMLKWMMTHPTVRRICKDMKEDEWENFDWLLHKAADGGHVEALEYFVEQGCSDRHGQALTNACRKGHFDCVKWLVERFSSYQETSSPVVEAARAGHLEILQFFHDHELSAGGRAEGETSPKRRRTDPTSAFWSRSRDAFDEAASNGHLEVLKWLHANRFEGSTAKAMDSAARNGHLEVVKWLHENTTAGCTTRAMDAAASNGHLEVVKWLHANRSDGCTMRAVENASGYGNLRVASWLCWYYPEFVPSRNRLWMYPENLFDTLLFIQVNYPDLFTLEFGRGTKADLSDEIARGSETLVKKWLAEKYPGRPSNEREVFFWMM</sequence>
<dbReference type="AlphaFoldDB" id="G5AG36"/>
<dbReference type="Proteomes" id="UP000002640">
    <property type="component" value="Unassembled WGS sequence"/>
</dbReference>
<dbReference type="Gene3D" id="1.25.40.20">
    <property type="entry name" value="Ankyrin repeat-containing domain"/>
    <property type="match status" value="2"/>
</dbReference>
<dbReference type="EMBL" id="JH159166">
    <property type="protein sequence ID" value="EGZ05548.1"/>
    <property type="molecule type" value="Genomic_DNA"/>
</dbReference>
<accession>G5AG36</accession>
<evidence type="ECO:0000313" key="2">
    <source>
        <dbReference type="Proteomes" id="UP000002640"/>
    </source>
</evidence>
<dbReference type="KEGG" id="psoj:PHYSODRAFT_534031"/>
<dbReference type="PANTHER" id="PTHR46586:SF3">
    <property type="entry name" value="ANKYRIN REPEAT-CONTAINING PROTEIN"/>
    <property type="match status" value="1"/>
</dbReference>
<dbReference type="GeneID" id="20661937"/>
<name>G5AG36_PHYSP</name>
<proteinExistence type="predicted"/>
<dbReference type="SMR" id="G5AG36"/>
<dbReference type="Pfam" id="PF12796">
    <property type="entry name" value="Ank_2"/>
    <property type="match status" value="2"/>
</dbReference>
<keyword evidence="2" id="KW-1185">Reference proteome</keyword>
<dbReference type="SUPFAM" id="SSF48403">
    <property type="entry name" value="Ankyrin repeat"/>
    <property type="match status" value="1"/>
</dbReference>
<dbReference type="InterPro" id="IPR052050">
    <property type="entry name" value="SecEffector_AnkRepeat"/>
</dbReference>
<dbReference type="InParanoid" id="G5AG36"/>
<gene>
    <name evidence="1" type="ORF">PHYSODRAFT_534031</name>
</gene>
<dbReference type="InterPro" id="IPR036770">
    <property type="entry name" value="Ankyrin_rpt-contain_sf"/>
</dbReference>
<evidence type="ECO:0000313" key="1">
    <source>
        <dbReference type="EMBL" id="EGZ05548.1"/>
    </source>
</evidence>
<protein>
    <submittedName>
        <fullName evidence="1">Uncharacterized protein</fullName>
    </submittedName>
</protein>
<dbReference type="PANTHER" id="PTHR46586">
    <property type="entry name" value="ANKYRIN REPEAT-CONTAINING PROTEIN"/>
    <property type="match status" value="1"/>
</dbReference>
<dbReference type="RefSeq" id="XP_009539079.1">
    <property type="nucleotide sequence ID" value="XM_009540784.1"/>
</dbReference>
<dbReference type="InterPro" id="IPR002110">
    <property type="entry name" value="Ankyrin_rpt"/>
</dbReference>
<dbReference type="OMA" id="PHENDQD"/>